<evidence type="ECO:0000256" key="5">
    <source>
        <dbReference type="ARBA" id="ARBA00022927"/>
    </source>
</evidence>
<dbReference type="InterPro" id="IPR011989">
    <property type="entry name" value="ARM-like"/>
</dbReference>
<reference evidence="13" key="1">
    <citation type="submission" date="2020-11" db="EMBL/GenBank/DDBJ databases">
        <authorList>
            <person name="Tran Van P."/>
        </authorList>
    </citation>
    <scope>NUCLEOTIDE SEQUENCE</scope>
</reference>
<proteinExistence type="inferred from homology"/>
<dbReference type="InterPro" id="IPR050840">
    <property type="entry name" value="Adaptor_Complx_Large_Subunit"/>
</dbReference>
<evidence type="ECO:0000256" key="4">
    <source>
        <dbReference type="ARBA" id="ARBA00022448"/>
    </source>
</evidence>
<evidence type="ECO:0000256" key="9">
    <source>
        <dbReference type="ARBA" id="ARBA00029433"/>
    </source>
</evidence>
<dbReference type="InterPro" id="IPR013041">
    <property type="entry name" value="Clathrin_app_Ig-like_sf"/>
</dbReference>
<organism evidence="13">
    <name type="scientific">Medioppia subpectinata</name>
    <dbReference type="NCBI Taxonomy" id="1979941"/>
    <lineage>
        <taxon>Eukaryota</taxon>
        <taxon>Metazoa</taxon>
        <taxon>Ecdysozoa</taxon>
        <taxon>Arthropoda</taxon>
        <taxon>Chelicerata</taxon>
        <taxon>Arachnida</taxon>
        <taxon>Acari</taxon>
        <taxon>Acariformes</taxon>
        <taxon>Sarcoptiformes</taxon>
        <taxon>Oribatida</taxon>
        <taxon>Brachypylina</taxon>
        <taxon>Oppioidea</taxon>
        <taxon>Oppiidae</taxon>
        <taxon>Medioppia</taxon>
    </lineage>
</organism>
<evidence type="ECO:0000256" key="2">
    <source>
        <dbReference type="ARBA" id="ARBA00004555"/>
    </source>
</evidence>
<dbReference type="OrthoDB" id="28053at2759"/>
<keyword evidence="6 10" id="KW-0333">Golgi apparatus</keyword>
<sequence>MDLQSALLSRFTSAIPTPMRLRDLIRQIRAARTAADERSVVQKECAYIRSTFREEDNAWRCRNVAKLLYIHMLGYPAHFGQLECLKLIASPRYTDKRIGYLGAMLLLDERQDVHLLITNSLKNDLNSQTQFVVGLALCCLGAICSLEMSRDLAGEVERLMKSSNTYIKKKAALCAAKIVRKAPELMEMFLPAARSLITEKNHGCLITGIILITEMCEQSNETLGYFKKSTEVCLHFSHYIPMVPNLVRILKNLIMAGYSPEHDVCGVSDPFLQIKILRLLRLLGRNDSESSETMNDILAQVATNTESSKNVGNAILYETVISIMEIKSEGGLRVLGVNILGRFLLNTDKNIRYVALTTLLKTVSADYNAVQRHRTTIVECLKDPDISIRKKAMELCFALINTNNIRTMSKELIIFLEKADPEFKSIVSSNLCISAEKYSPGHKWHIDTVIKILTTAGNYIRDDVVGSLIELISATNSLHSYAVQQLYKQLIGDLESKQPMIQVAMWALGEFADLLTVPVDGLDSNDSHPIEALDVKEDDVIDKCEKLLIESGLSLVTREYTIGALIKLSARYPNTAPRVKSIIDVFGCDHSVELQQRAVEFASLFSKHNHLRTSLLERMPPMTVRADKRNGLQNGDTAEDDYNNDIVTNSFGNNNTNSNTTNTKSTDKTSSSALLELLDLGSPAKSVETIKSTPISQSTANNVLDLLEGLELNPSQPFDHNPLGIPPLVNNNIANDTQINNLFDGFINDVKPIEQINNSIESIVAFNKNGLKIDFSFERPADNSSLTIISLLATNSSPHPMDDFLFQAAVPKTFQLQLMPPSSNRIGENNSGAVVQEIRVLNPNKNQLKMRLRLSYQHNGNDVTEQSDVSNFPVTSWQ</sequence>
<comment type="similarity">
    <text evidence="3 10">Belongs to the adaptor complexes large subunit family.</text>
</comment>
<dbReference type="InterPro" id="IPR017107">
    <property type="entry name" value="AP1_complex_gsu"/>
</dbReference>
<evidence type="ECO:0000256" key="11">
    <source>
        <dbReference type="SAM" id="MobiDB-lite"/>
    </source>
</evidence>
<dbReference type="InterPro" id="IPR002553">
    <property type="entry name" value="Clathrin/coatomer_adapt-like_N"/>
</dbReference>
<dbReference type="Gene3D" id="2.60.40.1230">
    <property type="match status" value="1"/>
</dbReference>
<dbReference type="GO" id="GO:0006886">
    <property type="term" value="P:intracellular protein transport"/>
    <property type="evidence" value="ECO:0007669"/>
    <property type="project" value="UniProtKB-UniRule"/>
</dbReference>
<dbReference type="PANTHER" id="PTHR22780">
    <property type="entry name" value="ADAPTIN, ALPHA/GAMMA/EPSILON"/>
    <property type="match status" value="1"/>
</dbReference>
<dbReference type="AlphaFoldDB" id="A0A7R9KG89"/>
<dbReference type="Gene3D" id="1.25.10.10">
    <property type="entry name" value="Leucine-rich Repeat Variant"/>
    <property type="match status" value="1"/>
</dbReference>
<dbReference type="SMART" id="SM00809">
    <property type="entry name" value="Alpha_adaptinC2"/>
    <property type="match status" value="1"/>
</dbReference>
<evidence type="ECO:0000313" key="14">
    <source>
        <dbReference type="Proteomes" id="UP000759131"/>
    </source>
</evidence>
<dbReference type="SUPFAM" id="SSF48371">
    <property type="entry name" value="ARM repeat"/>
    <property type="match status" value="1"/>
</dbReference>
<dbReference type="PROSITE" id="PS50180">
    <property type="entry name" value="GAE"/>
    <property type="match status" value="1"/>
</dbReference>
<dbReference type="GO" id="GO:0016192">
    <property type="term" value="P:vesicle-mediated transport"/>
    <property type="evidence" value="ECO:0007669"/>
    <property type="project" value="InterPro"/>
</dbReference>
<protein>
    <recommendedName>
        <fullName evidence="10">AP-1 complex subunit gamma</fullName>
    </recommendedName>
</protein>
<comment type="subcellular location">
    <subcellularLocation>
        <location evidence="1">Cytoplasmic vesicle membrane</location>
    </subcellularLocation>
    <subcellularLocation>
        <location evidence="9">Endomembrane system</location>
        <topology evidence="9">Peripheral membrane protein</topology>
        <orientation evidence="9">Cytoplasmic side</orientation>
    </subcellularLocation>
    <subcellularLocation>
        <location evidence="2">Golgi apparatus</location>
    </subcellularLocation>
</comment>
<dbReference type="PIRSF" id="PIRSF037094">
    <property type="entry name" value="AP1_complex_gamma"/>
    <property type="match status" value="1"/>
</dbReference>
<feature type="domain" description="GAE" evidence="12">
    <location>
        <begin position="758"/>
        <end position="873"/>
    </location>
</feature>
<feature type="compositionally biased region" description="Low complexity" evidence="11">
    <location>
        <begin position="648"/>
        <end position="668"/>
    </location>
</feature>
<evidence type="ECO:0000256" key="10">
    <source>
        <dbReference type="PIRNR" id="PIRNR037094"/>
    </source>
</evidence>
<evidence type="ECO:0000256" key="1">
    <source>
        <dbReference type="ARBA" id="ARBA00004156"/>
    </source>
</evidence>
<dbReference type="EMBL" id="OC855091">
    <property type="protein sequence ID" value="CAD7621202.1"/>
    <property type="molecule type" value="Genomic_DNA"/>
</dbReference>
<dbReference type="Pfam" id="PF02883">
    <property type="entry name" value="Alpha_adaptinC2"/>
    <property type="match status" value="1"/>
</dbReference>
<evidence type="ECO:0000256" key="6">
    <source>
        <dbReference type="ARBA" id="ARBA00023034"/>
    </source>
</evidence>
<keyword evidence="5 10" id="KW-0653">Protein transport</keyword>
<dbReference type="InterPro" id="IPR008152">
    <property type="entry name" value="Clathrin_a/b/g-adaptin_app_Ig"/>
</dbReference>
<dbReference type="Proteomes" id="UP000759131">
    <property type="component" value="Unassembled WGS sequence"/>
</dbReference>
<evidence type="ECO:0000313" key="13">
    <source>
        <dbReference type="EMBL" id="CAD7621202.1"/>
    </source>
</evidence>
<keyword evidence="4 10" id="KW-0813">Transport</keyword>
<keyword evidence="14" id="KW-1185">Reference proteome</keyword>
<gene>
    <name evidence="13" type="ORF">OSB1V03_LOCUS1676</name>
</gene>
<feature type="region of interest" description="Disordered" evidence="11">
    <location>
        <begin position="626"/>
        <end position="668"/>
    </location>
</feature>
<dbReference type="GO" id="GO:0030121">
    <property type="term" value="C:AP-1 adaptor complex"/>
    <property type="evidence" value="ECO:0007669"/>
    <property type="project" value="InterPro"/>
</dbReference>
<accession>A0A7R9KG89</accession>
<evidence type="ECO:0000256" key="8">
    <source>
        <dbReference type="ARBA" id="ARBA00023329"/>
    </source>
</evidence>
<dbReference type="SUPFAM" id="SSF49348">
    <property type="entry name" value="Clathrin adaptor appendage domain"/>
    <property type="match status" value="1"/>
</dbReference>
<dbReference type="Pfam" id="PF01602">
    <property type="entry name" value="Adaptin_N"/>
    <property type="match status" value="1"/>
</dbReference>
<evidence type="ECO:0000256" key="7">
    <source>
        <dbReference type="ARBA" id="ARBA00023136"/>
    </source>
</evidence>
<evidence type="ECO:0000259" key="12">
    <source>
        <dbReference type="PROSITE" id="PS50180"/>
    </source>
</evidence>
<keyword evidence="8 10" id="KW-0968">Cytoplasmic vesicle</keyword>
<keyword evidence="7 10" id="KW-0472">Membrane</keyword>
<dbReference type="InterPro" id="IPR016024">
    <property type="entry name" value="ARM-type_fold"/>
</dbReference>
<dbReference type="FunFam" id="1.25.10.10:FF:000030">
    <property type="entry name" value="AP-1 complex subunit gamma"/>
    <property type="match status" value="1"/>
</dbReference>
<dbReference type="EMBL" id="CAJPIZ010000516">
    <property type="protein sequence ID" value="CAG2101632.1"/>
    <property type="molecule type" value="Genomic_DNA"/>
</dbReference>
<name>A0A7R9KG89_9ACAR</name>
<dbReference type="InterPro" id="IPR008153">
    <property type="entry name" value="GAE_dom"/>
</dbReference>
<evidence type="ECO:0000256" key="3">
    <source>
        <dbReference type="ARBA" id="ARBA00006613"/>
    </source>
</evidence>